<dbReference type="Gene3D" id="3.40.50.150">
    <property type="entry name" value="Vaccinia Virus protein VP39"/>
    <property type="match status" value="1"/>
</dbReference>
<keyword evidence="2" id="KW-0808">Transferase</keyword>
<dbReference type="GO" id="GO:0008168">
    <property type="term" value="F:methyltransferase activity"/>
    <property type="evidence" value="ECO:0007669"/>
    <property type="project" value="UniProtKB-KW"/>
</dbReference>
<dbReference type="GO" id="GO:0032259">
    <property type="term" value="P:methylation"/>
    <property type="evidence" value="ECO:0007669"/>
    <property type="project" value="UniProtKB-KW"/>
</dbReference>
<dbReference type="Pfam" id="PF13649">
    <property type="entry name" value="Methyltransf_25"/>
    <property type="match status" value="1"/>
</dbReference>
<name>A0A1N7AUQ9_9RHOO</name>
<dbReference type="InterPro" id="IPR029063">
    <property type="entry name" value="SAM-dependent_MTases_sf"/>
</dbReference>
<keyword evidence="3" id="KW-1185">Reference proteome</keyword>
<evidence type="ECO:0000313" key="2">
    <source>
        <dbReference type="EMBL" id="SIR42743.1"/>
    </source>
</evidence>
<accession>A0A1N7AUQ9</accession>
<keyword evidence="2" id="KW-0489">Methyltransferase</keyword>
<dbReference type="EMBL" id="FTMD01000015">
    <property type="protein sequence ID" value="SIR42743.1"/>
    <property type="molecule type" value="Genomic_DNA"/>
</dbReference>
<dbReference type="Proteomes" id="UP000186819">
    <property type="component" value="Unassembled WGS sequence"/>
</dbReference>
<dbReference type="CDD" id="cd02440">
    <property type="entry name" value="AdoMet_MTases"/>
    <property type="match status" value="1"/>
</dbReference>
<feature type="domain" description="Methyltransferase" evidence="1">
    <location>
        <begin position="32"/>
        <end position="108"/>
    </location>
</feature>
<reference evidence="3" key="1">
    <citation type="submission" date="2017-01" db="EMBL/GenBank/DDBJ databases">
        <authorList>
            <person name="Varghese N."/>
            <person name="Submissions S."/>
        </authorList>
    </citation>
    <scope>NUCLEOTIDE SEQUENCE [LARGE SCALE GENOMIC DNA]</scope>
    <source>
        <strain evidence="3">ATCC 51758</strain>
    </source>
</reference>
<protein>
    <submittedName>
        <fullName evidence="2">Methyltransferase domain-containing protein</fullName>
    </submittedName>
</protein>
<evidence type="ECO:0000259" key="1">
    <source>
        <dbReference type="Pfam" id="PF13649"/>
    </source>
</evidence>
<proteinExistence type="predicted"/>
<dbReference type="InterPro" id="IPR041698">
    <property type="entry name" value="Methyltransf_25"/>
</dbReference>
<dbReference type="SUPFAM" id="SSF53335">
    <property type="entry name" value="S-adenosyl-L-methionine-dependent methyltransferases"/>
    <property type="match status" value="1"/>
</dbReference>
<dbReference type="RefSeq" id="WP_076603743.1">
    <property type="nucleotide sequence ID" value="NZ_FTMD01000015.1"/>
</dbReference>
<organism evidence="2 3">
    <name type="scientific">Aromatoleum tolulyticum</name>
    <dbReference type="NCBI Taxonomy" id="34027"/>
    <lineage>
        <taxon>Bacteria</taxon>
        <taxon>Pseudomonadati</taxon>
        <taxon>Pseudomonadota</taxon>
        <taxon>Betaproteobacteria</taxon>
        <taxon>Rhodocyclales</taxon>
        <taxon>Rhodocyclaceae</taxon>
        <taxon>Aromatoleum</taxon>
    </lineage>
</organism>
<dbReference type="AlphaFoldDB" id="A0A1N7AUQ9"/>
<gene>
    <name evidence="2" type="ORF">SAMN05421829_11554</name>
</gene>
<evidence type="ECO:0000313" key="3">
    <source>
        <dbReference type="Proteomes" id="UP000186819"/>
    </source>
</evidence>
<dbReference type="OrthoDB" id="9804312at2"/>
<dbReference type="STRING" id="34027.SAMN05421829_11554"/>
<sequence length="191" mass="20488">MSEAIPVGHPQPGETSAWVRRFLPLVAPGGTVLDYACGSGRHARLFAARGFRVVAVDRNAEALATLEGVPRIEPRCEDLEDGPWPLAGEVFDAVVVTNYLFRPRFADMLACVGPGGVLLYETFMLGNERFGRPSSPEFLLRPGELLGCLGAGFTVLAFEQGVVERPKAAVVQRVCAVRRPADATALPPASE</sequence>